<reference evidence="1" key="1">
    <citation type="submission" date="2023-04" db="EMBL/GenBank/DDBJ databases">
        <title>Chromosome-level genome of Chaenocephalus aceratus.</title>
        <authorList>
            <person name="Park H."/>
        </authorList>
    </citation>
    <scope>NUCLEOTIDE SEQUENCE</scope>
    <source>
        <strain evidence="1">DE</strain>
        <tissue evidence="1">Muscle</tissue>
    </source>
</reference>
<sequence length="374" mass="42283">MAEGPCCVYLCLENVVCRTSSVKRHFETKHKTTFKDEADKAESIKRAVSGYGKQANTLKAFATANNDSTEASYRIAHCIAKHGKPFADGEYIKEAFLCSSEVLFNSLPNKETIKSRIKAIPVSARSVERRIEELAENVCAQQTAGLKEATVFSVALDESVDVNDIPRLAVMLAVFSDDVATSTYRYFTHLRELSRQHSISTAEICKYISELESEFTTRFREFQKYGPMFSFLIKPDSFDGHELDVSVIDWLDTKDMMMQLIELKSSTLWMTKFAELRKQLETTARHDHSTCIFTCWISLPEKFSCVRKIALALLTVFGSTYLCEQIFSHMKSKLSPSCSRLTTDHSEACVQLKVTKYDPQIMELSKGKQGQGSH</sequence>
<dbReference type="Proteomes" id="UP001228049">
    <property type="component" value="Unassembled WGS sequence"/>
</dbReference>
<comment type="caution">
    <text evidence="1">The sequence shown here is derived from an EMBL/GenBank/DDBJ whole genome shotgun (WGS) entry which is preliminary data.</text>
</comment>
<accession>A0AAD9BPA4</accession>
<evidence type="ECO:0000313" key="1">
    <source>
        <dbReference type="EMBL" id="KAK1887832.1"/>
    </source>
</evidence>
<protein>
    <submittedName>
        <fullName evidence="1">Zinc finger BED domain containing protein 5</fullName>
    </submittedName>
</protein>
<evidence type="ECO:0000313" key="2">
    <source>
        <dbReference type="Proteomes" id="UP001228049"/>
    </source>
</evidence>
<dbReference type="EMBL" id="JASDAP010000018">
    <property type="protein sequence ID" value="KAK1887832.1"/>
    <property type="molecule type" value="Genomic_DNA"/>
</dbReference>
<gene>
    <name evidence="1" type="ORF">KUDE01_028619</name>
</gene>
<dbReference type="AlphaFoldDB" id="A0AAD9BPA4"/>
<name>A0AAD9BPA4_DISEL</name>
<organism evidence="1 2">
    <name type="scientific">Dissostichus eleginoides</name>
    <name type="common">Patagonian toothfish</name>
    <name type="synonym">Dissostichus amissus</name>
    <dbReference type="NCBI Taxonomy" id="100907"/>
    <lineage>
        <taxon>Eukaryota</taxon>
        <taxon>Metazoa</taxon>
        <taxon>Chordata</taxon>
        <taxon>Craniata</taxon>
        <taxon>Vertebrata</taxon>
        <taxon>Euteleostomi</taxon>
        <taxon>Actinopterygii</taxon>
        <taxon>Neopterygii</taxon>
        <taxon>Teleostei</taxon>
        <taxon>Neoteleostei</taxon>
        <taxon>Acanthomorphata</taxon>
        <taxon>Eupercaria</taxon>
        <taxon>Perciformes</taxon>
        <taxon>Notothenioidei</taxon>
        <taxon>Nototheniidae</taxon>
        <taxon>Dissostichus</taxon>
    </lineage>
</organism>
<keyword evidence="2" id="KW-1185">Reference proteome</keyword>
<dbReference type="PANTHER" id="PTHR45913:SF5">
    <property type="entry name" value="GENERAL TRANSCRIPTION FACTOR II-I REPEAT DOMAIN-CONTAINING PROTEIN 2A-LIKE PROTEIN"/>
    <property type="match status" value="1"/>
</dbReference>
<dbReference type="PANTHER" id="PTHR45913">
    <property type="entry name" value="EPM2A-INTERACTING PROTEIN 1"/>
    <property type="match status" value="1"/>
</dbReference>
<proteinExistence type="predicted"/>